<dbReference type="InterPro" id="IPR011009">
    <property type="entry name" value="Kinase-like_dom_sf"/>
</dbReference>
<accession>A0A0G4EM56</accession>
<feature type="compositionally biased region" description="Basic and acidic residues" evidence="1">
    <location>
        <begin position="402"/>
        <end position="413"/>
    </location>
</feature>
<evidence type="ECO:0000313" key="4">
    <source>
        <dbReference type="Proteomes" id="UP000041254"/>
    </source>
</evidence>
<evidence type="ECO:0000256" key="1">
    <source>
        <dbReference type="SAM" id="MobiDB-lite"/>
    </source>
</evidence>
<dbReference type="STRING" id="1169540.A0A0G4EM56"/>
<dbReference type="SUPFAM" id="SSF56112">
    <property type="entry name" value="Protein kinase-like (PK-like)"/>
    <property type="match status" value="1"/>
</dbReference>
<dbReference type="VEuPathDB" id="CryptoDB:Vbra_20548"/>
<dbReference type="AlphaFoldDB" id="A0A0G4EM56"/>
<protein>
    <recommendedName>
        <fullName evidence="2">Protein kinase domain-containing protein</fullName>
    </recommendedName>
</protein>
<dbReference type="OrthoDB" id="1668230at2759"/>
<proteinExistence type="predicted"/>
<dbReference type="PANTHER" id="PTHR24347">
    <property type="entry name" value="SERINE/THREONINE-PROTEIN KINASE"/>
    <property type="match status" value="1"/>
</dbReference>
<dbReference type="InterPro" id="IPR000719">
    <property type="entry name" value="Prot_kinase_dom"/>
</dbReference>
<evidence type="ECO:0000259" key="2">
    <source>
        <dbReference type="PROSITE" id="PS50011"/>
    </source>
</evidence>
<dbReference type="PROSITE" id="PS50011">
    <property type="entry name" value="PROTEIN_KINASE_DOM"/>
    <property type="match status" value="1"/>
</dbReference>
<dbReference type="InParanoid" id="A0A0G4EM56"/>
<keyword evidence="4" id="KW-1185">Reference proteome</keyword>
<dbReference type="GO" id="GO:0005524">
    <property type="term" value="F:ATP binding"/>
    <property type="evidence" value="ECO:0007669"/>
    <property type="project" value="InterPro"/>
</dbReference>
<organism evidence="3 4">
    <name type="scientific">Vitrella brassicaformis (strain CCMP3155)</name>
    <dbReference type="NCBI Taxonomy" id="1169540"/>
    <lineage>
        <taxon>Eukaryota</taxon>
        <taxon>Sar</taxon>
        <taxon>Alveolata</taxon>
        <taxon>Colpodellida</taxon>
        <taxon>Vitrellaceae</taxon>
        <taxon>Vitrella</taxon>
    </lineage>
</organism>
<feature type="region of interest" description="Disordered" evidence="1">
    <location>
        <begin position="1"/>
        <end position="27"/>
    </location>
</feature>
<dbReference type="Gene3D" id="1.10.510.10">
    <property type="entry name" value="Transferase(Phosphotransferase) domain 1"/>
    <property type="match status" value="1"/>
</dbReference>
<dbReference type="GO" id="GO:0004672">
    <property type="term" value="F:protein kinase activity"/>
    <property type="evidence" value="ECO:0007669"/>
    <property type="project" value="InterPro"/>
</dbReference>
<dbReference type="Proteomes" id="UP000041254">
    <property type="component" value="Unassembled WGS sequence"/>
</dbReference>
<dbReference type="EMBL" id="CDMY01000272">
    <property type="protein sequence ID" value="CEL98530.1"/>
    <property type="molecule type" value="Genomic_DNA"/>
</dbReference>
<feature type="domain" description="Protein kinase" evidence="2">
    <location>
        <begin position="46"/>
        <end position="306"/>
    </location>
</feature>
<dbReference type="PhylomeDB" id="A0A0G4EM56"/>
<feature type="region of interest" description="Disordered" evidence="1">
    <location>
        <begin position="340"/>
        <end position="413"/>
    </location>
</feature>
<dbReference type="Pfam" id="PF00069">
    <property type="entry name" value="Pkinase"/>
    <property type="match status" value="1"/>
</dbReference>
<gene>
    <name evidence="3" type="ORF">Vbra_20548</name>
</gene>
<feature type="compositionally biased region" description="Low complexity" evidence="1">
    <location>
        <begin position="358"/>
        <end position="383"/>
    </location>
</feature>
<reference evidence="3 4" key="1">
    <citation type="submission" date="2014-11" db="EMBL/GenBank/DDBJ databases">
        <authorList>
            <person name="Zhu J."/>
            <person name="Qi W."/>
            <person name="Song R."/>
        </authorList>
    </citation>
    <scope>NUCLEOTIDE SEQUENCE [LARGE SCALE GENOMIC DNA]</scope>
</reference>
<evidence type="ECO:0000313" key="3">
    <source>
        <dbReference type="EMBL" id="CEL98530.1"/>
    </source>
</evidence>
<name>A0A0G4EM56_VITBC</name>
<sequence length="413" mass="45047">MPCGLSGVSMTKLATGDEPEGKADLVDDGTTKTYDDFGHMLAENGFQYAGEAGEGANGYVFKVDNEFIPGLFWAVKAFPRDAFTYPSSLFTEAEYLDKYRRLIRLPYSAHLCYTSEVLRDHEYLYIVMEWVGGGDCMGLGRVSEGEVRHIAQGALRGLQVLHTHDITHADVSLRNIMRTGERVMLIDFDNIITPHSPKVTRIAGTPQFLAPECFEGFDYSPASDLWAIGVSLYYLLTCRFPFDIPATVPDDGSIEPAVLRAMKRGPRFLPSDGVSAEAADLISKLLTADKKQRMASAAEALAHPWLASDDGTSAWPPPAATALCTAPSSPARNHILHIDQSDSSSDSEPTTPPPPQPQGAKHAPAAASSGPAPRRPAAPSRPTSRSRESDRGRGTRRHRGGRREVRWVPKADR</sequence>